<dbReference type="EMBL" id="UINC01083019">
    <property type="protein sequence ID" value="SVC28316.1"/>
    <property type="molecule type" value="Genomic_DNA"/>
</dbReference>
<name>A0A382KV95_9ZZZZ</name>
<organism evidence="1">
    <name type="scientific">marine metagenome</name>
    <dbReference type="NCBI Taxonomy" id="408172"/>
    <lineage>
        <taxon>unclassified sequences</taxon>
        <taxon>metagenomes</taxon>
        <taxon>ecological metagenomes</taxon>
    </lineage>
</organism>
<dbReference type="PROSITE" id="PS51257">
    <property type="entry name" value="PROKAR_LIPOPROTEIN"/>
    <property type="match status" value="1"/>
</dbReference>
<reference evidence="1" key="1">
    <citation type="submission" date="2018-05" db="EMBL/GenBank/DDBJ databases">
        <authorList>
            <person name="Lanie J.A."/>
            <person name="Ng W.-L."/>
            <person name="Kazmierczak K.M."/>
            <person name="Andrzejewski T.M."/>
            <person name="Davidsen T.M."/>
            <person name="Wayne K.J."/>
            <person name="Tettelin H."/>
            <person name="Glass J.I."/>
            <person name="Rusch D."/>
            <person name="Podicherti R."/>
            <person name="Tsui H.-C.T."/>
            <person name="Winkler M.E."/>
        </authorList>
    </citation>
    <scope>NUCLEOTIDE SEQUENCE</scope>
</reference>
<accession>A0A382KV95</accession>
<proteinExistence type="predicted"/>
<sequence>MKYLAVKLLFFISYLLIFILIGCDYPTDSEADLQEDLFLILYMNDTKDGSLYLVDYPQKDCDRISFHTSVKYLTTPATKVFWTLPDGNTIYNQNSPITEPNLLCGCNSCINYFAYSKDDGSGEQIIYLNENMLNDTLTVIGCLNEDYCKSLKFIVK</sequence>
<evidence type="ECO:0000313" key="1">
    <source>
        <dbReference type="EMBL" id="SVC28316.1"/>
    </source>
</evidence>
<gene>
    <name evidence="1" type="ORF">METZ01_LOCUS281170</name>
</gene>
<protein>
    <submittedName>
        <fullName evidence="1">Uncharacterized protein</fullName>
    </submittedName>
</protein>
<dbReference type="AlphaFoldDB" id="A0A382KV95"/>